<feature type="region of interest" description="Disordered" evidence="1">
    <location>
        <begin position="966"/>
        <end position="985"/>
    </location>
</feature>
<dbReference type="PANTHER" id="PTHR31115:SF4">
    <property type="entry name" value="SPECTRIN BETA CHAIN, BRAIN"/>
    <property type="match status" value="1"/>
</dbReference>
<feature type="region of interest" description="Disordered" evidence="1">
    <location>
        <begin position="908"/>
        <end position="943"/>
    </location>
</feature>
<evidence type="ECO:0000313" key="3">
    <source>
        <dbReference type="EMBL" id="CAK9179516.1"/>
    </source>
</evidence>
<dbReference type="Proteomes" id="UP001642360">
    <property type="component" value="Unassembled WGS sequence"/>
</dbReference>
<sequence>MKTDFSNGKCMSYSQQNEEKRCNTIMLGICTSVCAGLCILPTVVLQLNCGNILEKGKQELLGFSGSRPSPGVSGTNRLDESFESAKPSSCRAMRNELQSSMLDEREIPKGNNKFNLQEVNVAGSLRSTIKQKVSRAARTSFVSMVGSSPDVQPSSAVLEGCEQHTNESRDSALGIANVPKHPTSTDSSAHHMAQWVGQRPHKISRTKRANLAGPVSNNDEAQISSESLTTSDLSARTPSHATSRLHLSSIDNSNTKLKMKSETVSPPVGFSQGEDSRCGENKLKEKADTGEVSVNADCKAGALLLPSRKNKTIFKEENEDGTKGEVWTGGFSSSTRPYISQTRKNGEKLHVRKTLQRMKCTSDKNKSKYGRPPSKKPTDRKTSFCTQHVINCGSSDFTGKSFDDHEELLTAANSACNASKVSCSGPFWKKVEYLFASVSFQDAEYLKQRLNRGEELIESLSQIIGVEYDALGLLKHKNVPLYSGGRQENTSTQESVKSDVLFDGFDMGRRFDKVPPLYQRVFSALIEENVSEESYNQNEGRNKSIQCTSDDSHCGSCNLIDVELKDRDRTESEVESEVDLQTQKHCLLDRFSCNRSASPNTNSNRSVSSSLSSNEQWQSDDCLSYPDAGVLPGSCQNDLGLPNSMQVDGSANSSSGCEYQKLSLDDRLLLELQSIGLYPETMPHLVERAEINQDIVELQGGLYQQVGKVQKNLGKIEKAIQRGTVVERRNMEQVAMNQLIEIAYKKYMASRRSHSSKGVVGKVSKQVALAFVRRTLARCQKFEDGGTSCFSEPNLRDVIFSVLPSNTDVNSVDCIGSKTSGSMYNEAQSHKAEPRGSATVAVSSPFERNHSRSDNLLNEGKNKEVLLDNIRSASLKSTSVLASTVLCEVKGKRSGRARDQNRNMLMSHRVSGTGCPSVGTFGSDHKSKTKPRQNTNHSFTSGNGCQDTLMEATNLACPSVSESDQSLAKVSNSSRREEGLPSPVNITRDASKEEEAADFEMLRLDGLEEIGVSDDPSGIQDLGTWLNFDEDGLQDHDSIGLEIPMDDLSDLNMIM</sequence>
<feature type="compositionally biased region" description="Polar residues" evidence="1">
    <location>
        <begin position="215"/>
        <end position="256"/>
    </location>
</feature>
<keyword evidence="2" id="KW-0812">Transmembrane</keyword>
<feature type="compositionally biased region" description="Polar residues" evidence="1">
    <location>
        <begin position="145"/>
        <end position="155"/>
    </location>
</feature>
<keyword evidence="4" id="KW-1185">Reference proteome</keyword>
<proteinExistence type="predicted"/>
<feature type="region of interest" description="Disordered" evidence="1">
    <location>
        <begin position="64"/>
        <end position="85"/>
    </location>
</feature>
<name>A0ABC8UD63_9AQUA</name>
<evidence type="ECO:0000256" key="2">
    <source>
        <dbReference type="SAM" id="Phobius"/>
    </source>
</evidence>
<feature type="region of interest" description="Disordered" evidence="1">
    <location>
        <begin position="145"/>
        <end position="168"/>
    </location>
</feature>
<gene>
    <name evidence="3" type="ORF">ILEXP_LOCUS49451</name>
</gene>
<organism evidence="3 4">
    <name type="scientific">Ilex paraguariensis</name>
    <name type="common">yerba mate</name>
    <dbReference type="NCBI Taxonomy" id="185542"/>
    <lineage>
        <taxon>Eukaryota</taxon>
        <taxon>Viridiplantae</taxon>
        <taxon>Streptophyta</taxon>
        <taxon>Embryophyta</taxon>
        <taxon>Tracheophyta</taxon>
        <taxon>Spermatophyta</taxon>
        <taxon>Magnoliopsida</taxon>
        <taxon>eudicotyledons</taxon>
        <taxon>Gunneridae</taxon>
        <taxon>Pentapetalae</taxon>
        <taxon>asterids</taxon>
        <taxon>campanulids</taxon>
        <taxon>Aquifoliales</taxon>
        <taxon>Aquifoliaceae</taxon>
        <taxon>Ilex</taxon>
    </lineage>
</organism>
<accession>A0ABC8UD63</accession>
<evidence type="ECO:0000256" key="1">
    <source>
        <dbReference type="SAM" id="MobiDB-lite"/>
    </source>
</evidence>
<feature type="region of interest" description="Disordered" evidence="1">
    <location>
        <begin position="361"/>
        <end position="381"/>
    </location>
</feature>
<protein>
    <submittedName>
        <fullName evidence="3">Uncharacterized protein</fullName>
    </submittedName>
</protein>
<evidence type="ECO:0000313" key="4">
    <source>
        <dbReference type="Proteomes" id="UP001642360"/>
    </source>
</evidence>
<feature type="compositionally biased region" description="Polar residues" evidence="1">
    <location>
        <begin position="932"/>
        <end position="943"/>
    </location>
</feature>
<dbReference type="AlphaFoldDB" id="A0ABC8UD63"/>
<feature type="transmembrane region" description="Helical" evidence="2">
    <location>
        <begin position="21"/>
        <end position="45"/>
    </location>
</feature>
<comment type="caution">
    <text evidence="3">The sequence shown here is derived from an EMBL/GenBank/DDBJ whole genome shotgun (WGS) entry which is preliminary data.</text>
</comment>
<dbReference type="EMBL" id="CAUOFW020007523">
    <property type="protein sequence ID" value="CAK9179516.1"/>
    <property type="molecule type" value="Genomic_DNA"/>
</dbReference>
<feature type="region of interest" description="Disordered" evidence="1">
    <location>
        <begin position="211"/>
        <end position="277"/>
    </location>
</feature>
<keyword evidence="2" id="KW-0472">Membrane</keyword>
<dbReference type="PANTHER" id="PTHR31115">
    <property type="entry name" value="OS05G0107300 PROTEIN"/>
    <property type="match status" value="1"/>
</dbReference>
<keyword evidence="2" id="KW-1133">Transmembrane helix</keyword>
<reference evidence="3 4" key="1">
    <citation type="submission" date="2024-02" db="EMBL/GenBank/DDBJ databases">
        <authorList>
            <person name="Vignale AGUSTIN F."/>
            <person name="Sosa J E."/>
            <person name="Modenutti C."/>
        </authorList>
    </citation>
    <scope>NUCLEOTIDE SEQUENCE [LARGE SCALE GENOMIC DNA]</scope>
</reference>